<accession>A0A1Y4N3D3</accession>
<sequence>MHAFIFGDKHIAVFPCVVLNAPIIYLNTYSNEGQKVFEAAQTAGCPPFTLVAISDLDWNRDMAPWDGPAAFKNGESFTGGADDYLRLLVEEIIPRAEKELVGPPAWRGIAGYSLAGLFALYTIYQTNVFSRVGCMSGSLWFPGFKEYIFSHEPKSRPDCIYFSLGDKEAKTRNPVLKTVQENTEEIQTFYQNKGIDTVLQLNPGNHFVRGIERTVVGIQWLLSR</sequence>
<dbReference type="PANTHER" id="PTHR48098">
    <property type="entry name" value="ENTEROCHELIN ESTERASE-RELATED"/>
    <property type="match status" value="1"/>
</dbReference>
<protein>
    <recommendedName>
        <fullName evidence="3">Alpha/beta hydrolase</fullName>
    </recommendedName>
</protein>
<dbReference type="InterPro" id="IPR000801">
    <property type="entry name" value="Esterase-like"/>
</dbReference>
<gene>
    <name evidence="1" type="ORF">B5F11_00935</name>
</gene>
<dbReference type="Gene3D" id="3.40.50.1820">
    <property type="entry name" value="alpha/beta hydrolase"/>
    <property type="match status" value="1"/>
</dbReference>
<dbReference type="EMBL" id="NFKP01000001">
    <property type="protein sequence ID" value="OUP71473.1"/>
    <property type="molecule type" value="Genomic_DNA"/>
</dbReference>
<dbReference type="InterPro" id="IPR029058">
    <property type="entry name" value="AB_hydrolase_fold"/>
</dbReference>
<dbReference type="InterPro" id="IPR050583">
    <property type="entry name" value="Mycobacterial_A85_antigen"/>
</dbReference>
<comment type="caution">
    <text evidence="1">The sequence shown here is derived from an EMBL/GenBank/DDBJ whole genome shotgun (WGS) entry which is preliminary data.</text>
</comment>
<proteinExistence type="predicted"/>
<dbReference type="PANTHER" id="PTHR48098:SF6">
    <property type="entry name" value="FERRI-BACILLIBACTIN ESTERASE BESA"/>
    <property type="match status" value="1"/>
</dbReference>
<organism evidence="1 2">
    <name type="scientific">Anaerotruncus colihominis</name>
    <dbReference type="NCBI Taxonomy" id="169435"/>
    <lineage>
        <taxon>Bacteria</taxon>
        <taxon>Bacillati</taxon>
        <taxon>Bacillota</taxon>
        <taxon>Clostridia</taxon>
        <taxon>Eubacteriales</taxon>
        <taxon>Oscillospiraceae</taxon>
        <taxon>Anaerotruncus</taxon>
    </lineage>
</organism>
<dbReference type="Proteomes" id="UP000196386">
    <property type="component" value="Unassembled WGS sequence"/>
</dbReference>
<name>A0A1Y4N3D3_9FIRM</name>
<evidence type="ECO:0008006" key="3">
    <source>
        <dbReference type="Google" id="ProtNLM"/>
    </source>
</evidence>
<dbReference type="AlphaFoldDB" id="A0A1Y4N3D3"/>
<dbReference type="Pfam" id="PF00756">
    <property type="entry name" value="Esterase"/>
    <property type="match status" value="1"/>
</dbReference>
<dbReference type="RefSeq" id="WP_087299044.1">
    <property type="nucleotide sequence ID" value="NZ_NFKP01000001.1"/>
</dbReference>
<evidence type="ECO:0000313" key="1">
    <source>
        <dbReference type="EMBL" id="OUP71473.1"/>
    </source>
</evidence>
<dbReference type="SUPFAM" id="SSF53474">
    <property type="entry name" value="alpha/beta-Hydrolases"/>
    <property type="match status" value="1"/>
</dbReference>
<evidence type="ECO:0000313" key="2">
    <source>
        <dbReference type="Proteomes" id="UP000196386"/>
    </source>
</evidence>
<reference evidence="2" key="1">
    <citation type="submission" date="2017-04" db="EMBL/GenBank/DDBJ databases">
        <title>Function of individual gut microbiota members based on whole genome sequencing of pure cultures obtained from chicken caecum.</title>
        <authorList>
            <person name="Medvecky M."/>
            <person name="Cejkova D."/>
            <person name="Polansky O."/>
            <person name="Karasova D."/>
            <person name="Kubasova T."/>
            <person name="Cizek A."/>
            <person name="Rychlik I."/>
        </authorList>
    </citation>
    <scope>NUCLEOTIDE SEQUENCE [LARGE SCALE GENOMIC DNA]</scope>
    <source>
        <strain evidence="2">An175</strain>
    </source>
</reference>